<dbReference type="InterPro" id="IPR009100">
    <property type="entry name" value="AcylCoA_DH/oxidase_NM_dom_sf"/>
</dbReference>
<organism evidence="9 10">
    <name type="scientific">Mycolicibacterium komossense</name>
    <dbReference type="NCBI Taxonomy" id="1779"/>
    <lineage>
        <taxon>Bacteria</taxon>
        <taxon>Bacillati</taxon>
        <taxon>Actinomycetota</taxon>
        <taxon>Actinomycetes</taxon>
        <taxon>Mycobacteriales</taxon>
        <taxon>Mycobacteriaceae</taxon>
        <taxon>Mycolicibacterium</taxon>
    </lineage>
</organism>
<keyword evidence="3 5" id="KW-0285">Flavoprotein</keyword>
<dbReference type="InterPro" id="IPR009075">
    <property type="entry name" value="AcylCo_DH/oxidase_C"/>
</dbReference>
<comment type="caution">
    <text evidence="9">The sequence shown here is derived from an EMBL/GenBank/DDBJ whole genome shotgun (WGS) entry which is preliminary data.</text>
</comment>
<comment type="similarity">
    <text evidence="2 5">Belongs to the acyl-CoA dehydrogenase family.</text>
</comment>
<dbReference type="PIRSF" id="PIRSF016578">
    <property type="entry name" value="HsaA"/>
    <property type="match status" value="1"/>
</dbReference>
<evidence type="ECO:0000313" key="10">
    <source>
        <dbReference type="Proteomes" id="UP001526201"/>
    </source>
</evidence>
<dbReference type="InterPro" id="IPR052547">
    <property type="entry name" value="Mito_Isobutyryl-CoADH"/>
</dbReference>
<dbReference type="InterPro" id="IPR037069">
    <property type="entry name" value="AcylCoA_DH/ox_N_sf"/>
</dbReference>
<dbReference type="Gene3D" id="2.40.110.10">
    <property type="entry name" value="Butyryl-CoA Dehydrogenase, subunit A, domain 2"/>
    <property type="match status" value="1"/>
</dbReference>
<evidence type="ECO:0000256" key="1">
    <source>
        <dbReference type="ARBA" id="ARBA00001974"/>
    </source>
</evidence>
<dbReference type="Proteomes" id="UP001526201">
    <property type="component" value="Unassembled WGS sequence"/>
</dbReference>
<dbReference type="Pfam" id="PF00441">
    <property type="entry name" value="Acyl-CoA_dh_1"/>
    <property type="match status" value="1"/>
</dbReference>
<dbReference type="PANTHER" id="PTHR43831:SF1">
    <property type="entry name" value="ISOBUTYRYL-COA DEHYDROGENASE, MITOCHONDRIAL"/>
    <property type="match status" value="1"/>
</dbReference>
<name>A0ABT3CDD5_9MYCO</name>
<evidence type="ECO:0000256" key="4">
    <source>
        <dbReference type="ARBA" id="ARBA00022827"/>
    </source>
</evidence>
<dbReference type="InterPro" id="IPR006091">
    <property type="entry name" value="Acyl-CoA_Oxase/DH_mid-dom"/>
</dbReference>
<evidence type="ECO:0000256" key="5">
    <source>
        <dbReference type="RuleBase" id="RU362125"/>
    </source>
</evidence>
<dbReference type="InterPro" id="IPR036250">
    <property type="entry name" value="AcylCo_DH-like_C"/>
</dbReference>
<evidence type="ECO:0000259" key="6">
    <source>
        <dbReference type="Pfam" id="PF00441"/>
    </source>
</evidence>
<dbReference type="EMBL" id="JACKTY010000029">
    <property type="protein sequence ID" value="MCV7227411.1"/>
    <property type="molecule type" value="Genomic_DNA"/>
</dbReference>
<dbReference type="InterPro" id="IPR013786">
    <property type="entry name" value="AcylCoA_DH/ox_N"/>
</dbReference>
<feature type="domain" description="Acyl-CoA oxidase/dehydrogenase middle" evidence="7">
    <location>
        <begin position="121"/>
        <end position="218"/>
    </location>
</feature>
<reference evidence="9 10" key="1">
    <citation type="journal article" date="2022" name="BMC Genomics">
        <title>Comparative genome analysis of mycobacteria focusing on tRNA and non-coding RNA.</title>
        <authorList>
            <person name="Behra P.R.K."/>
            <person name="Pettersson B.M.F."/>
            <person name="Ramesh M."/>
            <person name="Das S."/>
            <person name="Dasgupta S."/>
            <person name="Kirsebom L.A."/>
        </authorList>
    </citation>
    <scope>NUCLEOTIDE SEQUENCE [LARGE SCALE GENOMIC DNA]</scope>
    <source>
        <strain evidence="9 10">DSM 44078</strain>
    </source>
</reference>
<comment type="cofactor">
    <cofactor evidence="1 5">
        <name>FAD</name>
        <dbReference type="ChEBI" id="CHEBI:57692"/>
    </cofactor>
</comment>
<dbReference type="InterPro" id="IPR046373">
    <property type="entry name" value="Acyl-CoA_Oxase/DH_mid-dom_sf"/>
</dbReference>
<evidence type="ECO:0000313" key="9">
    <source>
        <dbReference type="EMBL" id="MCV7227411.1"/>
    </source>
</evidence>
<dbReference type="Pfam" id="PF02771">
    <property type="entry name" value="Acyl-CoA_dh_N"/>
    <property type="match status" value="1"/>
</dbReference>
<sequence>MFGLNEDERVIVETAGAFAAKRIAPHALDWDAAKHFPIDLLQDAAELGMAAIYCSEDVGGSGLSRLDAVRIFEQLASADPTMAAFMSIHNMCAWMVDKYGTREQRKTWAPKLASMEALASYCLTEPGAGSDAAALRTRAVRSGDSAGSDWVLDGVKQFISGAGVSDVYVVMARTGGDGPRGISAFVVEKDTPGLSFGANEEKMGWNAQPTAQVIFDGVRVPADAMLGGPEGEGTGFAIAMNGLNGGRINIAACSLGGAQAAYDRAAAYVRDREAFGGSLLDEPTIRFTLADMATGLETSRSLLWRAAAALDAGDPEKVELCAMAKRYVTDTCFTVADQALQLLGGYGYLREYGMEKIVRDLRVHRILEGTNEIMRVVIGRAEAARARASA</sequence>
<dbReference type="RefSeq" id="WP_264068545.1">
    <property type="nucleotide sequence ID" value="NZ_JACKTY010000029.1"/>
</dbReference>
<dbReference type="PANTHER" id="PTHR43831">
    <property type="entry name" value="ISOBUTYRYL-COA DEHYDROGENASE"/>
    <property type="match status" value="1"/>
</dbReference>
<keyword evidence="10" id="KW-1185">Reference proteome</keyword>
<dbReference type="Gene3D" id="1.20.140.10">
    <property type="entry name" value="Butyryl-CoA Dehydrogenase, subunit A, domain 3"/>
    <property type="match status" value="1"/>
</dbReference>
<dbReference type="Gene3D" id="1.10.540.10">
    <property type="entry name" value="Acyl-CoA dehydrogenase/oxidase, N-terminal domain"/>
    <property type="match status" value="1"/>
</dbReference>
<dbReference type="PROSITE" id="PS00073">
    <property type="entry name" value="ACYL_COA_DH_2"/>
    <property type="match status" value="1"/>
</dbReference>
<keyword evidence="5" id="KW-0560">Oxidoreductase</keyword>
<proteinExistence type="inferred from homology"/>
<evidence type="ECO:0000259" key="8">
    <source>
        <dbReference type="Pfam" id="PF02771"/>
    </source>
</evidence>
<keyword evidence="4 5" id="KW-0274">FAD</keyword>
<evidence type="ECO:0000256" key="3">
    <source>
        <dbReference type="ARBA" id="ARBA00022630"/>
    </source>
</evidence>
<dbReference type="InterPro" id="IPR006089">
    <property type="entry name" value="Acyl-CoA_DH_CS"/>
</dbReference>
<gene>
    <name evidence="9" type="ORF">H7J73_15360</name>
</gene>
<dbReference type="SUPFAM" id="SSF56645">
    <property type="entry name" value="Acyl-CoA dehydrogenase NM domain-like"/>
    <property type="match status" value="1"/>
</dbReference>
<evidence type="ECO:0000256" key="2">
    <source>
        <dbReference type="ARBA" id="ARBA00009347"/>
    </source>
</evidence>
<dbReference type="PROSITE" id="PS00072">
    <property type="entry name" value="ACYL_COA_DH_1"/>
    <property type="match status" value="1"/>
</dbReference>
<protein>
    <submittedName>
        <fullName evidence="9">Acyl-CoA dehydrogenase family protein</fullName>
    </submittedName>
</protein>
<feature type="domain" description="Acyl-CoA dehydrogenase/oxidase C-terminal" evidence="6">
    <location>
        <begin position="233"/>
        <end position="381"/>
    </location>
</feature>
<dbReference type="Pfam" id="PF02770">
    <property type="entry name" value="Acyl-CoA_dh_M"/>
    <property type="match status" value="1"/>
</dbReference>
<evidence type="ECO:0000259" key="7">
    <source>
        <dbReference type="Pfam" id="PF02770"/>
    </source>
</evidence>
<accession>A0ABT3CDD5</accession>
<dbReference type="SUPFAM" id="SSF47203">
    <property type="entry name" value="Acyl-CoA dehydrogenase C-terminal domain-like"/>
    <property type="match status" value="1"/>
</dbReference>
<feature type="domain" description="Acyl-CoA dehydrogenase/oxidase N-terminal" evidence="8">
    <location>
        <begin position="5"/>
        <end position="116"/>
    </location>
</feature>